<gene>
    <name evidence="2" type="ORF">CAL25_12370</name>
</gene>
<sequence length="468" mass="50155">MSTSCVTATPRVIIVIDARPVAGAEQGQALVLGLVLLAVVTAAWAGSAAIGRVAGASTRLVHVADAAVYSGALVQARALNLVAYINRAQIAHQVALAHLATVASWNAFASTQARQSSRRNPPATLIGGLFGPSFGWAYGRARDGGVSPEAVRAAATRHDAIVHDVLLQAARHQLRDTPSLRDQIVQAVLSANDDSGLPLTFSVLRDGWAGTVVEHDARSSKGLRPLALDAAGRYGLLFPRDRTERSPWIVYKWCPWMRHELRRMGQTMLGRDGRWASADTQSFHSLRFNKWRGCYHREYPMGWAQVGGAGGDRVMPAVTAKNGWRLVEIARHGPITRLLSGNPMAQWRGFAESWALPGRGLPAMHGLSNTAGPTLIIRVQGAVAQSDAARPGGAPASLAWRWRLPALDDMPLSHTVAAQAYLALPPGRQGLEPAQLSALLRPYWMARRVAVPGSLSVAPARPATKAQP</sequence>
<proteinExistence type="predicted"/>
<accession>A0A261TL25</accession>
<name>A0A261TL25_9BORD</name>
<reference evidence="2 3" key="1">
    <citation type="submission" date="2017-05" db="EMBL/GenBank/DDBJ databases">
        <title>Complete and WGS of Bordetella genogroups.</title>
        <authorList>
            <person name="Spilker T."/>
            <person name="LiPuma J."/>
        </authorList>
    </citation>
    <scope>NUCLEOTIDE SEQUENCE [LARGE SCALE GENOMIC DNA]</scope>
    <source>
        <strain evidence="2 3">AU10456</strain>
    </source>
</reference>
<comment type="caution">
    <text evidence="2">The sequence shown here is derived from an EMBL/GenBank/DDBJ whole genome shotgun (WGS) entry which is preliminary data.</text>
</comment>
<keyword evidence="1" id="KW-1133">Transmembrane helix</keyword>
<evidence type="ECO:0000256" key="1">
    <source>
        <dbReference type="SAM" id="Phobius"/>
    </source>
</evidence>
<keyword evidence="1" id="KW-0812">Transmembrane</keyword>
<evidence type="ECO:0000313" key="2">
    <source>
        <dbReference type="EMBL" id="OZI50125.1"/>
    </source>
</evidence>
<dbReference type="OrthoDB" id="5493674at2"/>
<dbReference type="EMBL" id="NEVP01000007">
    <property type="protein sequence ID" value="OZI50125.1"/>
    <property type="molecule type" value="Genomic_DNA"/>
</dbReference>
<evidence type="ECO:0000313" key="3">
    <source>
        <dbReference type="Proteomes" id="UP000216913"/>
    </source>
</evidence>
<dbReference type="AlphaFoldDB" id="A0A261TL25"/>
<dbReference type="Proteomes" id="UP000216913">
    <property type="component" value="Unassembled WGS sequence"/>
</dbReference>
<feature type="transmembrane region" description="Helical" evidence="1">
    <location>
        <begin position="29"/>
        <end position="50"/>
    </location>
</feature>
<organism evidence="2 3">
    <name type="scientific">Bordetella genomosp. 5</name>
    <dbReference type="NCBI Taxonomy" id="1395608"/>
    <lineage>
        <taxon>Bacteria</taxon>
        <taxon>Pseudomonadati</taxon>
        <taxon>Pseudomonadota</taxon>
        <taxon>Betaproteobacteria</taxon>
        <taxon>Burkholderiales</taxon>
        <taxon>Alcaligenaceae</taxon>
        <taxon>Bordetella</taxon>
    </lineage>
</organism>
<protein>
    <submittedName>
        <fullName evidence="2">Uncharacterized protein</fullName>
    </submittedName>
</protein>
<keyword evidence="3" id="KW-1185">Reference proteome</keyword>
<dbReference type="RefSeq" id="WP_094800336.1">
    <property type="nucleotide sequence ID" value="NZ_NEVP01000007.1"/>
</dbReference>
<keyword evidence="1" id="KW-0472">Membrane</keyword>